<dbReference type="PANTHER" id="PTHR11920:SF335">
    <property type="entry name" value="GUANYLATE CYCLASE"/>
    <property type="match status" value="1"/>
</dbReference>
<evidence type="ECO:0000313" key="10">
    <source>
        <dbReference type="EMBL" id="CAB9507210.1"/>
    </source>
</evidence>
<sequence length="737" mass="81830">MTSNWKDEEPSMSVMDDGAKPGDGQEQFKLDVAQKEAVWVFRLRVLTGIVLVGVAVAVCLVVYFAGRQSETESFETDFEALSEKLVLSFEQTVEQRFGIIASFGQDITSQANGSWPFVAPKDFNQRADAVSILAQLMAIRLMPRVEKENYNLWNDWAFDNQGWKAEGLAFQTGIPVDQVNAGIINHGMINVHNPNGPTPANEINPDGPHFPTWCVHPAANSSEAENLVDLYGDFEHKGPIDLATETGLPIFEPSYDYMGGNEKDMRYDFITQTTHIEYLDDPHGTAMFPVFDSLDVNTRKVVAVFYTFIYWRTYFDNLLPPGADGIFVILENTCNQTYTYQVNGVHSQFIGHGDLHDPKYDELGTGTTVAVSTDAATNAEILATDFSCQYSIRVYPSQDFEDSHRSSTPAVYAAVLAFLFVFTSFIFLLYDYMVEQRQKAVLTSAMQSGKLVSSLFPKEVREQLYKEQQAQTNQQEKKDNWKNTNTQESEGGFGDNKKAMIASLYPETTIFFADLAGFTKWSSSRTPEEVFELLEAVYGAFDAIAQRRRVFKVETIGDCYVAVTGLPNPQTDHAVIMCKFANDCLAKFKTLTASLATTMGEDTATLCMRIGLHSGPVTGGVLRGQKSRFQLFGDTVNTASRMESNGVKNRIHVSQQTADALMARGKNSWITAREEKIEAKGKGSLQTYWVDLTSRSNSVTSSTVTSAYSSGEIQSSRDHTSRSTDAGEGGFEDIVDC</sequence>
<reference evidence="10" key="1">
    <citation type="submission" date="2020-06" db="EMBL/GenBank/DDBJ databases">
        <authorList>
            <consortium name="Plant Systems Biology data submission"/>
        </authorList>
    </citation>
    <scope>NUCLEOTIDE SEQUENCE</scope>
    <source>
        <strain evidence="10">D6</strain>
    </source>
</reference>
<feature type="region of interest" description="Disordered" evidence="7">
    <location>
        <begin position="700"/>
        <end position="737"/>
    </location>
</feature>
<gene>
    <name evidence="10" type="ORF">SEMRO_297_G110880.1</name>
</gene>
<dbReference type="SMART" id="SM00044">
    <property type="entry name" value="CYCc"/>
    <property type="match status" value="1"/>
</dbReference>
<dbReference type="InterPro" id="IPR050401">
    <property type="entry name" value="Cyclic_nucleotide_synthase"/>
</dbReference>
<dbReference type="AlphaFoldDB" id="A0A9N8DRW6"/>
<dbReference type="Proteomes" id="UP001153069">
    <property type="component" value="Unassembled WGS sequence"/>
</dbReference>
<dbReference type="PANTHER" id="PTHR11920">
    <property type="entry name" value="GUANYLYL CYCLASE"/>
    <property type="match status" value="1"/>
</dbReference>
<feature type="transmembrane region" description="Helical" evidence="8">
    <location>
        <begin position="45"/>
        <end position="66"/>
    </location>
</feature>
<feature type="transmembrane region" description="Helical" evidence="8">
    <location>
        <begin position="410"/>
        <end position="430"/>
    </location>
</feature>
<keyword evidence="4 8" id="KW-1133">Transmembrane helix</keyword>
<evidence type="ECO:0000256" key="8">
    <source>
        <dbReference type="SAM" id="Phobius"/>
    </source>
</evidence>
<dbReference type="PROSITE" id="PS50125">
    <property type="entry name" value="GUANYLATE_CYCLASE_2"/>
    <property type="match status" value="1"/>
</dbReference>
<keyword evidence="11" id="KW-1185">Reference proteome</keyword>
<evidence type="ECO:0000256" key="5">
    <source>
        <dbReference type="ARBA" id="ARBA00023136"/>
    </source>
</evidence>
<evidence type="ECO:0000313" key="11">
    <source>
        <dbReference type="Proteomes" id="UP001153069"/>
    </source>
</evidence>
<dbReference type="CDD" id="cd07302">
    <property type="entry name" value="CHD"/>
    <property type="match status" value="1"/>
</dbReference>
<dbReference type="InterPro" id="IPR001054">
    <property type="entry name" value="A/G_cyclase"/>
</dbReference>
<keyword evidence="2 8" id="KW-0812">Transmembrane</keyword>
<feature type="domain" description="Guanylate cyclase" evidence="9">
    <location>
        <begin position="509"/>
        <end position="643"/>
    </location>
</feature>
<organism evidence="10 11">
    <name type="scientific">Seminavis robusta</name>
    <dbReference type="NCBI Taxonomy" id="568900"/>
    <lineage>
        <taxon>Eukaryota</taxon>
        <taxon>Sar</taxon>
        <taxon>Stramenopiles</taxon>
        <taxon>Ochrophyta</taxon>
        <taxon>Bacillariophyta</taxon>
        <taxon>Bacillariophyceae</taxon>
        <taxon>Bacillariophycidae</taxon>
        <taxon>Naviculales</taxon>
        <taxon>Naviculaceae</taxon>
        <taxon>Seminavis</taxon>
    </lineage>
</organism>
<feature type="region of interest" description="Disordered" evidence="7">
    <location>
        <begin position="467"/>
        <end position="494"/>
    </location>
</feature>
<evidence type="ECO:0000259" key="9">
    <source>
        <dbReference type="PROSITE" id="PS50125"/>
    </source>
</evidence>
<evidence type="ECO:0000256" key="2">
    <source>
        <dbReference type="ARBA" id="ARBA00022692"/>
    </source>
</evidence>
<accession>A0A9N8DRW6</accession>
<dbReference type="GO" id="GO:0004016">
    <property type="term" value="F:adenylate cyclase activity"/>
    <property type="evidence" value="ECO:0007669"/>
    <property type="project" value="TreeGrafter"/>
</dbReference>
<keyword evidence="5 8" id="KW-0472">Membrane</keyword>
<comment type="subcellular location">
    <subcellularLocation>
        <location evidence="1">Membrane</location>
    </subcellularLocation>
</comment>
<dbReference type="GO" id="GO:0004383">
    <property type="term" value="F:guanylate cyclase activity"/>
    <property type="evidence" value="ECO:0007669"/>
    <property type="project" value="TreeGrafter"/>
</dbReference>
<dbReference type="Pfam" id="PF00211">
    <property type="entry name" value="Guanylate_cyc"/>
    <property type="match status" value="1"/>
</dbReference>
<dbReference type="SUPFAM" id="SSF55073">
    <property type="entry name" value="Nucleotide cyclase"/>
    <property type="match status" value="1"/>
</dbReference>
<keyword evidence="10" id="KW-0675">Receptor</keyword>
<dbReference type="GO" id="GO:0000166">
    <property type="term" value="F:nucleotide binding"/>
    <property type="evidence" value="ECO:0007669"/>
    <property type="project" value="UniProtKB-KW"/>
</dbReference>
<evidence type="ECO:0000256" key="3">
    <source>
        <dbReference type="ARBA" id="ARBA00022741"/>
    </source>
</evidence>
<evidence type="ECO:0000256" key="1">
    <source>
        <dbReference type="ARBA" id="ARBA00004370"/>
    </source>
</evidence>
<protein>
    <submittedName>
        <fullName evidence="10">Receptor-type guanylate cyclase gcy</fullName>
    </submittedName>
</protein>
<name>A0A9N8DRW6_9STRA</name>
<dbReference type="Gene3D" id="3.30.70.1230">
    <property type="entry name" value="Nucleotide cyclase"/>
    <property type="match status" value="1"/>
</dbReference>
<keyword evidence="3" id="KW-0547">Nucleotide-binding</keyword>
<dbReference type="GO" id="GO:0001653">
    <property type="term" value="F:peptide receptor activity"/>
    <property type="evidence" value="ECO:0007669"/>
    <property type="project" value="TreeGrafter"/>
</dbReference>
<dbReference type="EMBL" id="CAICTM010000296">
    <property type="protein sequence ID" value="CAB9507210.1"/>
    <property type="molecule type" value="Genomic_DNA"/>
</dbReference>
<comment type="caution">
    <text evidence="10">The sequence shown here is derived from an EMBL/GenBank/DDBJ whole genome shotgun (WGS) entry which is preliminary data.</text>
</comment>
<evidence type="ECO:0000256" key="7">
    <source>
        <dbReference type="SAM" id="MobiDB-lite"/>
    </source>
</evidence>
<dbReference type="GO" id="GO:0005886">
    <property type="term" value="C:plasma membrane"/>
    <property type="evidence" value="ECO:0007669"/>
    <property type="project" value="TreeGrafter"/>
</dbReference>
<proteinExistence type="predicted"/>
<dbReference type="OrthoDB" id="56625at2759"/>
<feature type="compositionally biased region" description="Low complexity" evidence="7">
    <location>
        <begin position="700"/>
        <end position="710"/>
    </location>
</feature>
<evidence type="ECO:0000256" key="4">
    <source>
        <dbReference type="ARBA" id="ARBA00022989"/>
    </source>
</evidence>
<feature type="region of interest" description="Disordered" evidence="7">
    <location>
        <begin position="1"/>
        <end position="22"/>
    </location>
</feature>
<keyword evidence="6" id="KW-0456">Lyase</keyword>
<evidence type="ECO:0000256" key="6">
    <source>
        <dbReference type="ARBA" id="ARBA00023239"/>
    </source>
</evidence>
<dbReference type="InterPro" id="IPR029787">
    <property type="entry name" value="Nucleotide_cyclase"/>
</dbReference>
<dbReference type="GO" id="GO:0007168">
    <property type="term" value="P:receptor guanylyl cyclase signaling pathway"/>
    <property type="evidence" value="ECO:0007669"/>
    <property type="project" value="TreeGrafter"/>
</dbReference>
<dbReference type="GO" id="GO:0035556">
    <property type="term" value="P:intracellular signal transduction"/>
    <property type="evidence" value="ECO:0007669"/>
    <property type="project" value="InterPro"/>
</dbReference>